<evidence type="ECO:0000259" key="1">
    <source>
        <dbReference type="Pfam" id="PF15919"/>
    </source>
</evidence>
<dbReference type="InterPro" id="IPR035069">
    <property type="entry name" value="TTHA1013/TTHA0281-like"/>
</dbReference>
<dbReference type="EMBL" id="JACOQE010000001">
    <property type="protein sequence ID" value="MBC5739539.1"/>
    <property type="molecule type" value="Genomic_DNA"/>
</dbReference>
<proteinExistence type="predicted"/>
<evidence type="ECO:0000313" key="3">
    <source>
        <dbReference type="Proteomes" id="UP000633936"/>
    </source>
</evidence>
<feature type="domain" description="HicB-like antitoxin of toxin-antitoxin system" evidence="1">
    <location>
        <begin position="5"/>
        <end position="107"/>
    </location>
</feature>
<accession>A0ABR7HZ55</accession>
<reference evidence="2 3" key="1">
    <citation type="submission" date="2020-08" db="EMBL/GenBank/DDBJ databases">
        <title>Genome public.</title>
        <authorList>
            <person name="Liu C."/>
            <person name="Sun Q."/>
        </authorList>
    </citation>
    <scope>NUCLEOTIDE SEQUENCE [LARGE SCALE GENOMIC DNA]</scope>
    <source>
        <strain evidence="2 3">27-44</strain>
    </source>
</reference>
<protein>
    <submittedName>
        <fullName evidence="2">Type II toxin-antitoxin system HicB family antitoxin</fullName>
    </submittedName>
</protein>
<comment type="caution">
    <text evidence="2">The sequence shown here is derived from an EMBL/GenBank/DDBJ whole genome shotgun (WGS) entry which is preliminary data.</text>
</comment>
<name>A0ABR7HZ55_9FIRM</name>
<organism evidence="2 3">
    <name type="scientific">Blautia intestinalis</name>
    <dbReference type="NCBI Taxonomy" id="2763028"/>
    <lineage>
        <taxon>Bacteria</taxon>
        <taxon>Bacillati</taxon>
        <taxon>Bacillota</taxon>
        <taxon>Clostridia</taxon>
        <taxon>Lachnospirales</taxon>
        <taxon>Lachnospiraceae</taxon>
        <taxon>Blautia</taxon>
    </lineage>
</organism>
<gene>
    <name evidence="2" type="ORF">H8Z79_03515</name>
</gene>
<sequence>MKLIYPAVFYPFSDGSGGYTVEFPDLPGCVTEGNDLEEAFEMAIDAASGWVLDELEEGNEIPKASAYADVKPRENGQVNIVLLDMDKYAEQYGEKAVRKNVTIPAWLNTFAEKRKINFSQVLQEAILAKTQKA</sequence>
<dbReference type="InterPro" id="IPR031807">
    <property type="entry name" value="HicB-like"/>
</dbReference>
<dbReference type="RefSeq" id="WP_072521669.1">
    <property type="nucleotide sequence ID" value="NZ_JACOQE010000001.1"/>
</dbReference>
<evidence type="ECO:0000313" key="2">
    <source>
        <dbReference type="EMBL" id="MBC5739539.1"/>
    </source>
</evidence>
<dbReference type="Proteomes" id="UP000633936">
    <property type="component" value="Unassembled WGS sequence"/>
</dbReference>
<keyword evidence="3" id="KW-1185">Reference proteome</keyword>
<dbReference type="Pfam" id="PF15919">
    <property type="entry name" value="HicB_lk_antitox"/>
    <property type="match status" value="1"/>
</dbReference>
<dbReference type="SUPFAM" id="SSF143100">
    <property type="entry name" value="TTHA1013/TTHA0281-like"/>
    <property type="match status" value="1"/>
</dbReference>
<dbReference type="Gene3D" id="3.30.160.250">
    <property type="match status" value="1"/>
</dbReference>